<dbReference type="AlphaFoldDB" id="A0A8B5Y5U6"/>
<dbReference type="EMBL" id="NILC01000035">
    <property type="protein sequence ID" value="TWL20526.1"/>
    <property type="molecule type" value="Genomic_DNA"/>
</dbReference>
<evidence type="ECO:0000313" key="2">
    <source>
        <dbReference type="Proteomes" id="UP000435910"/>
    </source>
</evidence>
<comment type="caution">
    <text evidence="1">The sequence shown here is derived from an EMBL/GenBank/DDBJ whole genome shotgun (WGS) entry which is preliminary data.</text>
</comment>
<dbReference type="Proteomes" id="UP000435910">
    <property type="component" value="Unassembled WGS sequence"/>
</dbReference>
<protein>
    <submittedName>
        <fullName evidence="1">Uncharacterized protein</fullName>
    </submittedName>
</protein>
<proteinExistence type="predicted"/>
<accession>A0A8B5Y5U6</accession>
<evidence type="ECO:0000313" key="1">
    <source>
        <dbReference type="EMBL" id="TWL20526.1"/>
    </source>
</evidence>
<sequence>MNSFDRVPAEREEIVRDSDSVYAENILPNVCQQLFRFCARRFVFSCLRFDVRLRQRPSVDFSVRRNRKLIKLHPIRRYHVVRKRLPQLTGEAFCIKLFVRNDIAAQRFVAVGVFDVGDDCFLNFREPRELDFNFRKLDPEAADFHLLVDPADVLKPPVFQPFDRIPCPVHALARHKRVFRKTLRRFLRLVQIAARKPAAGDAQLASDADRLNFVVLSKHIRPRIGNRLSDRKHAFIRIDCCARRNDCVFRRPIVVDERVVPFFDPLQLVSASKQHAQRLVVELHELFAQLCRQERDRNPVLFEIFIQTRNVHPDRFIDDMKLRSGDPVREHLPDGSVKAEAGIFRAFVLFGDRECIVMPIAQVHERLMFDHDAFRLACRARCVNQVCQVVRLSLCAWIDVILGIKLAGQNGGFSIQIDHFSGKCVRHR</sequence>
<dbReference type="AntiFam" id="ANF00178">
    <property type="entry name" value="Shadow ORF (opposite dhbF)"/>
</dbReference>
<organism evidence="1 2">
    <name type="scientific">Bacillus licheniformis</name>
    <dbReference type="NCBI Taxonomy" id="1402"/>
    <lineage>
        <taxon>Bacteria</taxon>
        <taxon>Bacillati</taxon>
        <taxon>Bacillota</taxon>
        <taxon>Bacilli</taxon>
        <taxon>Bacillales</taxon>
        <taxon>Bacillaceae</taxon>
        <taxon>Bacillus</taxon>
    </lineage>
</organism>
<name>A0A8B5Y5U6_BACLI</name>
<reference evidence="1 2" key="1">
    <citation type="submission" date="2019-06" db="EMBL/GenBank/DDBJ databases">
        <title>Genome sequence analysis of &gt;100 Bacillus licheniformis strains suggests intrinsic resistance to this species.</title>
        <authorList>
            <person name="Wels M."/>
            <person name="Siezen R.J."/>
            <person name="Johansen E."/>
            <person name="Stuer-Lauridsen B."/>
            <person name="Bjerre K."/>
            <person name="Nielsen B.K.K."/>
        </authorList>
    </citation>
    <scope>NUCLEOTIDE SEQUENCE [LARGE SCALE GENOMIC DNA]</scope>
    <source>
        <strain evidence="1 2">BAC-16736</strain>
    </source>
</reference>
<gene>
    <name evidence="1" type="ORF">CHCC16736_3592</name>
</gene>